<evidence type="ECO:0000313" key="14">
    <source>
        <dbReference type="EMBL" id="KAK5779608.1"/>
    </source>
</evidence>
<evidence type="ECO:0000256" key="4">
    <source>
        <dbReference type="ARBA" id="ARBA00022454"/>
    </source>
</evidence>
<dbReference type="Proteomes" id="UP001306508">
    <property type="component" value="Unassembled WGS sequence"/>
</dbReference>
<proteinExistence type="inferred from homology"/>
<gene>
    <name evidence="14" type="ORF">RI543_003500</name>
</gene>
<evidence type="ECO:0000313" key="15">
    <source>
        <dbReference type="Proteomes" id="UP001306508"/>
    </source>
</evidence>
<dbReference type="GO" id="GO:0007059">
    <property type="term" value="P:chromosome segregation"/>
    <property type="evidence" value="ECO:0007669"/>
    <property type="project" value="InterPro"/>
</dbReference>
<evidence type="ECO:0000259" key="13">
    <source>
        <dbReference type="Pfam" id="PF08234"/>
    </source>
</evidence>
<evidence type="ECO:0000256" key="1">
    <source>
        <dbReference type="ARBA" id="ARBA00002772"/>
    </source>
</evidence>
<evidence type="ECO:0000256" key="8">
    <source>
        <dbReference type="ARBA" id="ARBA00023054"/>
    </source>
</evidence>
<keyword evidence="6 11" id="KW-0498">Mitosis</keyword>
<evidence type="ECO:0000256" key="3">
    <source>
        <dbReference type="ARBA" id="ARBA00011562"/>
    </source>
</evidence>
<keyword evidence="9 11" id="KW-0131">Cell cycle</keyword>
<comment type="subcellular location">
    <subcellularLocation>
        <location evidence="11">Nucleus</location>
    </subcellularLocation>
    <subcellularLocation>
        <location evidence="11">Chromosome</location>
        <location evidence="11">Centromere</location>
        <location evidence="11">Kinetochore</location>
    </subcellularLocation>
</comment>
<dbReference type="InterPro" id="IPR013255">
    <property type="entry name" value="Spc25_C"/>
</dbReference>
<comment type="similarity">
    <text evidence="2 11">Belongs to the SPC25 family.</text>
</comment>
<dbReference type="EMBL" id="JAWIZZ010000047">
    <property type="protein sequence ID" value="KAK5779608.1"/>
    <property type="molecule type" value="Genomic_DNA"/>
</dbReference>
<name>A0AAN7WSU9_9SACH</name>
<reference evidence="15" key="1">
    <citation type="submission" date="2023-07" db="EMBL/GenBank/DDBJ databases">
        <title>A draft genome of Kazachstania heterogenica Y-27499.</title>
        <authorList>
            <person name="Donic C."/>
            <person name="Kralova J.S."/>
            <person name="Fidel L."/>
            <person name="Ben-Dor S."/>
            <person name="Jung S."/>
        </authorList>
    </citation>
    <scope>NUCLEOTIDE SEQUENCE [LARGE SCALE GENOMIC DNA]</scope>
    <source>
        <strain evidence="15">Y27499</strain>
    </source>
</reference>
<evidence type="ECO:0000256" key="9">
    <source>
        <dbReference type="ARBA" id="ARBA00023306"/>
    </source>
</evidence>
<evidence type="ECO:0000256" key="11">
    <source>
        <dbReference type="RuleBase" id="RU367150"/>
    </source>
</evidence>
<accession>A0AAN7WSU9</accession>
<dbReference type="GO" id="GO:0031262">
    <property type="term" value="C:Ndc80 complex"/>
    <property type="evidence" value="ECO:0007669"/>
    <property type="project" value="InterPro"/>
</dbReference>
<dbReference type="GO" id="GO:0005634">
    <property type="term" value="C:nucleus"/>
    <property type="evidence" value="ECO:0007669"/>
    <property type="project" value="UniProtKB-SubCell"/>
</dbReference>
<evidence type="ECO:0000256" key="6">
    <source>
        <dbReference type="ARBA" id="ARBA00022776"/>
    </source>
</evidence>
<keyword evidence="8 12" id="KW-0175">Coiled coil</keyword>
<keyword evidence="10 11" id="KW-0137">Centromere</keyword>
<organism evidence="14 15">
    <name type="scientific">Arxiozyma heterogenica</name>
    <dbReference type="NCBI Taxonomy" id="278026"/>
    <lineage>
        <taxon>Eukaryota</taxon>
        <taxon>Fungi</taxon>
        <taxon>Dikarya</taxon>
        <taxon>Ascomycota</taxon>
        <taxon>Saccharomycotina</taxon>
        <taxon>Saccharomycetes</taxon>
        <taxon>Saccharomycetales</taxon>
        <taxon>Saccharomycetaceae</taxon>
        <taxon>Arxiozyma</taxon>
    </lineage>
</organism>
<dbReference type="Gene3D" id="3.30.457.50">
    <property type="entry name" value="Chromosome segregation protein Spc25"/>
    <property type="match status" value="1"/>
</dbReference>
<evidence type="ECO:0000256" key="10">
    <source>
        <dbReference type="ARBA" id="ARBA00023328"/>
    </source>
</evidence>
<comment type="function">
    <text evidence="1 11">Acts as a component of the essential kinetochore-associated NDC80 complex, which is required for chromosome segregation and spindle checkpoint activity.</text>
</comment>
<dbReference type="GO" id="GO:0051301">
    <property type="term" value="P:cell division"/>
    <property type="evidence" value="ECO:0007669"/>
    <property type="project" value="UniProtKB-UniRule"/>
</dbReference>
<evidence type="ECO:0000256" key="2">
    <source>
        <dbReference type="ARBA" id="ARBA00006379"/>
    </source>
</evidence>
<feature type="domain" description="Chromosome segregation protein Spc25 C-terminal" evidence="13">
    <location>
        <begin position="168"/>
        <end position="239"/>
    </location>
</feature>
<keyword evidence="11" id="KW-0539">Nucleus</keyword>
<keyword evidence="5 11" id="KW-0132">Cell division</keyword>
<sequence>MFEEFDTVKEKIDVFTNTVNKNLLNKLNLTRKTYTDYKTKIESLTREENDLTKELSQLKIYNDQLNKEYAQLQRNNKEIKSKIDEYESQWKTLQVQEQLLQKDLQRAETLLSKEKQRQLKLKEKVIKRKEMKIKKVSIYENLLGLKIESNKWKDANSDRNQDRDTPPQVIFTFNKFDETDLNRECKIILETSLNENEEPFKIVDSIPKLRNIEDHTLLLDTLKQPDGLRNFIIQSRKLLIEALKNEKSDQQSESEI</sequence>
<protein>
    <recommendedName>
        <fullName evidence="11">Kinetochore protein SPC25</fullName>
    </recommendedName>
</protein>
<keyword evidence="15" id="KW-1185">Reference proteome</keyword>
<comment type="caution">
    <text evidence="14">The sequence shown here is derived from an EMBL/GenBank/DDBJ whole genome shotgun (WGS) entry which is preliminary data.</text>
</comment>
<evidence type="ECO:0000256" key="5">
    <source>
        <dbReference type="ARBA" id="ARBA00022618"/>
    </source>
</evidence>
<dbReference type="Pfam" id="PF08234">
    <property type="entry name" value="Spindle_Spc25"/>
    <property type="match status" value="1"/>
</dbReference>
<evidence type="ECO:0000256" key="12">
    <source>
        <dbReference type="SAM" id="Coils"/>
    </source>
</evidence>
<keyword evidence="7 11" id="KW-0995">Kinetochore</keyword>
<dbReference type="AlphaFoldDB" id="A0AAN7WSU9"/>
<keyword evidence="4 11" id="KW-0158">Chromosome</keyword>
<feature type="coiled-coil region" evidence="12">
    <location>
        <begin position="27"/>
        <end position="124"/>
    </location>
</feature>
<evidence type="ECO:0000256" key="7">
    <source>
        <dbReference type="ARBA" id="ARBA00022838"/>
    </source>
</evidence>
<comment type="subunit">
    <text evidence="3">Component of the NDC80 complex, which consists of NDC80, NUF2, SPC24 and SPC25.</text>
</comment>